<dbReference type="CDD" id="cd23509">
    <property type="entry name" value="Gnk2-like"/>
    <property type="match status" value="2"/>
</dbReference>
<feature type="domain" description="Gnk2-homologous" evidence="15">
    <location>
        <begin position="41"/>
        <end position="148"/>
    </location>
</feature>
<reference evidence="16" key="1">
    <citation type="submission" date="2018-05" db="EMBL/GenBank/DDBJ databases">
        <title>Draft genome of Mucuna pruriens seed.</title>
        <authorList>
            <person name="Nnadi N.E."/>
            <person name="Vos R."/>
            <person name="Hasami M.H."/>
            <person name="Devisetty U.K."/>
            <person name="Aguiy J.C."/>
        </authorList>
    </citation>
    <scope>NUCLEOTIDE SEQUENCE [LARGE SCALE GENOMIC DNA]</scope>
    <source>
        <strain evidence="16">JCA_2017</strain>
    </source>
</reference>
<dbReference type="InterPro" id="IPR002902">
    <property type="entry name" value="GNK2"/>
</dbReference>
<evidence type="ECO:0000256" key="5">
    <source>
        <dbReference type="ARBA" id="ARBA00022692"/>
    </source>
</evidence>
<dbReference type="InterPro" id="IPR051378">
    <property type="entry name" value="Cell2Cell_Antifungal"/>
</dbReference>
<keyword evidence="7" id="KW-0677">Repeat</keyword>
<dbReference type="FunFam" id="3.30.430.20:FF:000011">
    <property type="entry name" value="Cysteine-rich repeat secretory protein 15"/>
    <property type="match status" value="1"/>
</dbReference>
<evidence type="ECO:0000256" key="13">
    <source>
        <dbReference type="ARBA" id="ARBA00038393"/>
    </source>
</evidence>
<dbReference type="STRING" id="157652.A0A371F3N3"/>
<feature type="transmembrane region" description="Helical" evidence="14">
    <location>
        <begin position="265"/>
        <end position="285"/>
    </location>
</feature>
<dbReference type="AlphaFoldDB" id="A0A371F3N3"/>
<dbReference type="GO" id="GO:0005886">
    <property type="term" value="C:plasma membrane"/>
    <property type="evidence" value="ECO:0007669"/>
    <property type="project" value="UniProtKB-SubCell"/>
</dbReference>
<keyword evidence="3" id="KW-1003">Cell membrane</keyword>
<keyword evidence="6" id="KW-0732">Signal</keyword>
<evidence type="ECO:0000256" key="8">
    <source>
        <dbReference type="ARBA" id="ARBA00022949"/>
    </source>
</evidence>
<keyword evidence="9 14" id="KW-1133">Transmembrane helix</keyword>
<dbReference type="PANTHER" id="PTHR32080">
    <property type="entry name" value="ANTIFUNGAL PROTEIN GINKBILOBIN-2-LIKE"/>
    <property type="match status" value="1"/>
</dbReference>
<name>A0A371F3N3_MUCPR</name>
<evidence type="ECO:0000256" key="4">
    <source>
        <dbReference type="ARBA" id="ARBA00022581"/>
    </source>
</evidence>
<proteinExistence type="inferred from homology"/>
<protein>
    <submittedName>
        <fullName evidence="16">Cysteine-rich repeat secretory protein 15</fullName>
    </submittedName>
</protein>
<evidence type="ECO:0000256" key="11">
    <source>
        <dbReference type="ARBA" id="ARBA00023157"/>
    </source>
</evidence>
<evidence type="ECO:0000256" key="7">
    <source>
        <dbReference type="ARBA" id="ARBA00022737"/>
    </source>
</evidence>
<dbReference type="EMBL" id="QJKJ01010713">
    <property type="protein sequence ID" value="RDX72912.1"/>
    <property type="molecule type" value="Genomic_DNA"/>
</dbReference>
<evidence type="ECO:0000256" key="6">
    <source>
        <dbReference type="ARBA" id="ARBA00022729"/>
    </source>
</evidence>
<gene>
    <name evidence="16" type="primary">CRRSP15</name>
    <name evidence="16" type="ORF">CR513_47547</name>
</gene>
<dbReference type="InterPro" id="IPR038408">
    <property type="entry name" value="GNK2_sf"/>
</dbReference>
<accession>A0A371F3N3</accession>
<dbReference type="Pfam" id="PF01657">
    <property type="entry name" value="Stress-antifung"/>
    <property type="match status" value="2"/>
</dbReference>
<dbReference type="Gene3D" id="3.30.430.20">
    <property type="entry name" value="Gnk2 domain, C-X8-C-X2-C motif"/>
    <property type="match status" value="2"/>
</dbReference>
<keyword evidence="5 14" id="KW-0812">Transmembrane</keyword>
<dbReference type="GO" id="GO:0009506">
    <property type="term" value="C:plasmodesma"/>
    <property type="evidence" value="ECO:0007669"/>
    <property type="project" value="UniProtKB-SubCell"/>
</dbReference>
<sequence>MSITLQLDSTTHRIILALKLSYLLFLFSSIPNAKGYTTRAHVFIYAGCSQEKYQPQTPFEANLNSFLSSVSSSSSDTSYNSFAIGNGTSSPSEGSIYGLYQCRSDLRPIDCSKCVQSCVNQIGLVCPLALGASLQLEGCYIRYEHVDFLGKPDTSLWYKKCSKAVTNDVEFLRRRDDVLADLQAANGFGVSTSGFVEGFALCLGDLTVADCSSCLQEAVGKLRSVCGAAASADVFLAQCYARYWEAGYYDEAESSNDDDQVGKSVAIIVGVLAGLAILVVLLSICRRAMESGCYLLYCSSERAIKIVQCFNELIYGVQSFSLESTNWVT</sequence>
<keyword evidence="8" id="KW-0965">Cell junction</keyword>
<keyword evidence="4" id="KW-0945">Host-virus interaction</keyword>
<evidence type="ECO:0000256" key="9">
    <source>
        <dbReference type="ARBA" id="ARBA00022989"/>
    </source>
</evidence>
<evidence type="ECO:0000313" key="16">
    <source>
        <dbReference type="EMBL" id="RDX72912.1"/>
    </source>
</evidence>
<comment type="caution">
    <text evidence="16">The sequence shown here is derived from an EMBL/GenBank/DDBJ whole genome shotgun (WGS) entry which is preliminary data.</text>
</comment>
<keyword evidence="10 14" id="KW-0472">Membrane</keyword>
<feature type="non-terminal residue" evidence="16">
    <location>
        <position position="1"/>
    </location>
</feature>
<organism evidence="16 17">
    <name type="scientific">Mucuna pruriens</name>
    <name type="common">Velvet bean</name>
    <name type="synonym">Dolichos pruriens</name>
    <dbReference type="NCBI Taxonomy" id="157652"/>
    <lineage>
        <taxon>Eukaryota</taxon>
        <taxon>Viridiplantae</taxon>
        <taxon>Streptophyta</taxon>
        <taxon>Embryophyta</taxon>
        <taxon>Tracheophyta</taxon>
        <taxon>Spermatophyta</taxon>
        <taxon>Magnoliopsida</taxon>
        <taxon>eudicotyledons</taxon>
        <taxon>Gunneridae</taxon>
        <taxon>Pentapetalae</taxon>
        <taxon>rosids</taxon>
        <taxon>fabids</taxon>
        <taxon>Fabales</taxon>
        <taxon>Fabaceae</taxon>
        <taxon>Papilionoideae</taxon>
        <taxon>50 kb inversion clade</taxon>
        <taxon>NPAAA clade</taxon>
        <taxon>indigoferoid/millettioid clade</taxon>
        <taxon>Phaseoleae</taxon>
        <taxon>Mucuna</taxon>
    </lineage>
</organism>
<dbReference type="FunFam" id="3.30.430.20:FF:000001">
    <property type="entry name" value="cysteine-rich repeat secretory protein 3"/>
    <property type="match status" value="1"/>
</dbReference>
<evidence type="ECO:0000256" key="10">
    <source>
        <dbReference type="ARBA" id="ARBA00023136"/>
    </source>
</evidence>
<evidence type="ECO:0000256" key="3">
    <source>
        <dbReference type="ARBA" id="ARBA00022475"/>
    </source>
</evidence>
<evidence type="ECO:0000313" key="17">
    <source>
        <dbReference type="Proteomes" id="UP000257109"/>
    </source>
</evidence>
<keyword evidence="2" id="KW-0813">Transport</keyword>
<evidence type="ECO:0000256" key="2">
    <source>
        <dbReference type="ARBA" id="ARBA00022448"/>
    </source>
</evidence>
<dbReference type="OrthoDB" id="1097929at2759"/>
<evidence type="ECO:0000256" key="1">
    <source>
        <dbReference type="ARBA" id="ARBA00004251"/>
    </source>
</evidence>
<dbReference type="Proteomes" id="UP000257109">
    <property type="component" value="Unassembled WGS sequence"/>
</dbReference>
<feature type="domain" description="Gnk2-homologous" evidence="15">
    <location>
        <begin position="150"/>
        <end position="248"/>
    </location>
</feature>
<evidence type="ECO:0000256" key="12">
    <source>
        <dbReference type="ARBA" id="ARBA00024184"/>
    </source>
</evidence>
<evidence type="ECO:0000259" key="15">
    <source>
        <dbReference type="PROSITE" id="PS51473"/>
    </source>
</evidence>
<keyword evidence="11" id="KW-1015">Disulfide bond</keyword>
<dbReference type="PROSITE" id="PS51473">
    <property type="entry name" value="GNK2"/>
    <property type="match status" value="2"/>
</dbReference>
<comment type="similarity">
    <text evidence="13">Belongs to the cysteine-rich repeat secretory protein family. Plasmodesmata-located proteins (PDLD) subfamily.</text>
</comment>
<keyword evidence="17" id="KW-1185">Reference proteome</keyword>
<comment type="subcellular location">
    <subcellularLocation>
        <location evidence="12">Cell junction</location>
        <location evidence="12">Plasmodesma</location>
    </subcellularLocation>
    <subcellularLocation>
        <location evidence="1">Cell membrane</location>
        <topology evidence="1">Single-pass type I membrane protein</topology>
    </subcellularLocation>
</comment>
<evidence type="ECO:0000256" key="14">
    <source>
        <dbReference type="SAM" id="Phobius"/>
    </source>
</evidence>
<dbReference type="PANTHER" id="PTHR32080:SF2">
    <property type="entry name" value="PLASMODESMATA-LOCATED PROTEIN 8"/>
    <property type="match status" value="1"/>
</dbReference>